<sequence length="194" mass="21987">MECVIEYMDQDSLQLVLLSRPRLSWTLKTQRLVHVARGLLCLHEKDIIHRDLQARHVLLDTTRGAKLSNFGCSRQVDASTLTNGIGTYQWMVPEVILSTDYSVSADIYSFGTCVLTELSTHAVPYASLMDPSTLRPYSQQYIMTQVTLGALRPRLRSDATPPWVIEVAQRCMALEPSERPTTLELCTLLEQYLQ</sequence>
<reference evidence="2 3" key="1">
    <citation type="journal article" date="2013" name="PLoS Genet.">
        <title>Distinctive expansion of potential virulence genes in the genome of the oomycete fish pathogen Saprolegnia parasitica.</title>
        <authorList>
            <person name="Jiang R.H."/>
            <person name="de Bruijn I."/>
            <person name="Haas B.J."/>
            <person name="Belmonte R."/>
            <person name="Lobach L."/>
            <person name="Christie J."/>
            <person name="van den Ackerveken G."/>
            <person name="Bottin A."/>
            <person name="Bulone V."/>
            <person name="Diaz-Moreno S.M."/>
            <person name="Dumas B."/>
            <person name="Fan L."/>
            <person name="Gaulin E."/>
            <person name="Govers F."/>
            <person name="Grenville-Briggs L.J."/>
            <person name="Horner N.R."/>
            <person name="Levin J.Z."/>
            <person name="Mammella M."/>
            <person name="Meijer H.J."/>
            <person name="Morris P."/>
            <person name="Nusbaum C."/>
            <person name="Oome S."/>
            <person name="Phillips A.J."/>
            <person name="van Rooyen D."/>
            <person name="Rzeszutek E."/>
            <person name="Saraiva M."/>
            <person name="Secombes C.J."/>
            <person name="Seidl M.F."/>
            <person name="Snel B."/>
            <person name="Stassen J.H."/>
            <person name="Sykes S."/>
            <person name="Tripathy S."/>
            <person name="van den Berg H."/>
            <person name="Vega-Arreguin J.C."/>
            <person name="Wawra S."/>
            <person name="Young S.K."/>
            <person name="Zeng Q."/>
            <person name="Dieguez-Uribeondo J."/>
            <person name="Russ C."/>
            <person name="Tyler B.M."/>
            <person name="van West P."/>
        </authorList>
    </citation>
    <scope>NUCLEOTIDE SEQUENCE [LARGE SCALE GENOMIC DNA]</scope>
    <source>
        <strain evidence="2 3">CBS 223.65</strain>
    </source>
</reference>
<name>A0A067BN12_SAPPC</name>
<evidence type="ECO:0000259" key="1">
    <source>
        <dbReference type="PROSITE" id="PS50011"/>
    </source>
</evidence>
<dbReference type="AlphaFoldDB" id="A0A067BN12"/>
<keyword evidence="2" id="KW-0808">Transferase</keyword>
<dbReference type="VEuPathDB" id="FungiDB:SPRG_14293"/>
<dbReference type="SUPFAM" id="SSF56112">
    <property type="entry name" value="Protein kinase-like (PK-like)"/>
    <property type="match status" value="1"/>
</dbReference>
<dbReference type="GeneID" id="24136102"/>
<dbReference type="PROSITE" id="PS50011">
    <property type="entry name" value="PROTEIN_KINASE_DOM"/>
    <property type="match status" value="1"/>
</dbReference>
<keyword evidence="3" id="KW-1185">Reference proteome</keyword>
<keyword evidence="2" id="KW-0418">Kinase</keyword>
<dbReference type="STRING" id="695850.A0A067BN12"/>
<dbReference type="PANTHER" id="PTHR44329">
    <property type="entry name" value="SERINE/THREONINE-PROTEIN KINASE TNNI3K-RELATED"/>
    <property type="match status" value="1"/>
</dbReference>
<dbReference type="OMA" id="ATPPWVI"/>
<dbReference type="InterPro" id="IPR001245">
    <property type="entry name" value="Ser-Thr/Tyr_kinase_cat_dom"/>
</dbReference>
<dbReference type="InterPro" id="IPR000719">
    <property type="entry name" value="Prot_kinase_dom"/>
</dbReference>
<dbReference type="GO" id="GO:0005524">
    <property type="term" value="F:ATP binding"/>
    <property type="evidence" value="ECO:0007669"/>
    <property type="project" value="InterPro"/>
</dbReference>
<gene>
    <name evidence="2" type="ORF">SPRG_14293</name>
</gene>
<dbReference type="KEGG" id="spar:SPRG_14293"/>
<organism evidence="2 3">
    <name type="scientific">Saprolegnia parasitica (strain CBS 223.65)</name>
    <dbReference type="NCBI Taxonomy" id="695850"/>
    <lineage>
        <taxon>Eukaryota</taxon>
        <taxon>Sar</taxon>
        <taxon>Stramenopiles</taxon>
        <taxon>Oomycota</taxon>
        <taxon>Saprolegniomycetes</taxon>
        <taxon>Saprolegniales</taxon>
        <taxon>Saprolegniaceae</taxon>
        <taxon>Saprolegnia</taxon>
    </lineage>
</organism>
<dbReference type="Proteomes" id="UP000030745">
    <property type="component" value="Unassembled WGS sequence"/>
</dbReference>
<dbReference type="EMBL" id="KK583341">
    <property type="protein sequence ID" value="KDO19613.1"/>
    <property type="molecule type" value="Genomic_DNA"/>
</dbReference>
<evidence type="ECO:0000313" key="2">
    <source>
        <dbReference type="EMBL" id="KDO19613.1"/>
    </source>
</evidence>
<accession>A0A067BN12</accession>
<dbReference type="GO" id="GO:0004674">
    <property type="term" value="F:protein serine/threonine kinase activity"/>
    <property type="evidence" value="ECO:0007669"/>
    <property type="project" value="TreeGrafter"/>
</dbReference>
<feature type="domain" description="Protein kinase" evidence="1">
    <location>
        <begin position="1"/>
        <end position="193"/>
    </location>
</feature>
<dbReference type="PANTHER" id="PTHR44329:SF214">
    <property type="entry name" value="PROTEIN KINASE DOMAIN-CONTAINING PROTEIN"/>
    <property type="match status" value="1"/>
</dbReference>
<dbReference type="InterPro" id="IPR011009">
    <property type="entry name" value="Kinase-like_dom_sf"/>
</dbReference>
<evidence type="ECO:0000313" key="3">
    <source>
        <dbReference type="Proteomes" id="UP000030745"/>
    </source>
</evidence>
<dbReference type="Gene3D" id="1.10.510.10">
    <property type="entry name" value="Transferase(Phosphotransferase) domain 1"/>
    <property type="match status" value="1"/>
</dbReference>
<dbReference type="OrthoDB" id="76895at2759"/>
<proteinExistence type="predicted"/>
<dbReference type="InterPro" id="IPR051681">
    <property type="entry name" value="Ser/Thr_Kinases-Pseudokinases"/>
</dbReference>
<dbReference type="RefSeq" id="XP_012209665.1">
    <property type="nucleotide sequence ID" value="XM_012354275.1"/>
</dbReference>
<dbReference type="Pfam" id="PF07714">
    <property type="entry name" value="PK_Tyr_Ser-Thr"/>
    <property type="match status" value="1"/>
</dbReference>
<protein>
    <submittedName>
        <fullName evidence="2">TKL protein kinase</fullName>
    </submittedName>
</protein>